<dbReference type="GO" id="GO:0005737">
    <property type="term" value="C:cytoplasm"/>
    <property type="evidence" value="ECO:0007669"/>
    <property type="project" value="UniProtKB-SubCell"/>
</dbReference>
<dbReference type="Gene3D" id="3.30.2170.10">
    <property type="entry name" value="archaeoglobus fulgidus dsm 4304 superfamily"/>
    <property type="match status" value="1"/>
</dbReference>
<dbReference type="EMBL" id="KV935839">
    <property type="protein sequence ID" value="PIO28755.1"/>
    <property type="molecule type" value="Genomic_DNA"/>
</dbReference>
<gene>
    <name evidence="6" type="ORF">AB205_0113990</name>
</gene>
<keyword evidence="3" id="KW-0540">Nuclease</keyword>
<name>A0A2G9RLW9_AQUCT</name>
<proteinExistence type="predicted"/>
<comment type="subcellular location">
    <subcellularLocation>
        <location evidence="1">Cytoplasm</location>
    </subcellularLocation>
</comment>
<keyword evidence="7" id="KW-1185">Reference proteome</keyword>
<evidence type="ECO:0000256" key="5">
    <source>
        <dbReference type="ARBA" id="ARBA00022801"/>
    </source>
</evidence>
<dbReference type="GO" id="GO:0006281">
    <property type="term" value="P:DNA repair"/>
    <property type="evidence" value="ECO:0007669"/>
    <property type="project" value="InterPro"/>
</dbReference>
<evidence type="ECO:0000256" key="3">
    <source>
        <dbReference type="ARBA" id="ARBA00022722"/>
    </source>
</evidence>
<dbReference type="PANTHER" id="PTHR28511">
    <property type="entry name" value="ENDONUCLEASE V"/>
    <property type="match status" value="1"/>
</dbReference>
<evidence type="ECO:0008006" key="8">
    <source>
        <dbReference type="Google" id="ProtNLM"/>
    </source>
</evidence>
<evidence type="ECO:0000256" key="4">
    <source>
        <dbReference type="ARBA" id="ARBA00022759"/>
    </source>
</evidence>
<accession>A0A2G9RLW9</accession>
<organism evidence="6 7">
    <name type="scientific">Aquarana catesbeiana</name>
    <name type="common">American bullfrog</name>
    <name type="synonym">Rana catesbeiana</name>
    <dbReference type="NCBI Taxonomy" id="8400"/>
    <lineage>
        <taxon>Eukaryota</taxon>
        <taxon>Metazoa</taxon>
        <taxon>Chordata</taxon>
        <taxon>Craniata</taxon>
        <taxon>Vertebrata</taxon>
        <taxon>Euteleostomi</taxon>
        <taxon>Amphibia</taxon>
        <taxon>Batrachia</taxon>
        <taxon>Anura</taxon>
        <taxon>Neobatrachia</taxon>
        <taxon>Ranoidea</taxon>
        <taxon>Ranidae</taxon>
        <taxon>Aquarana</taxon>
    </lineage>
</organism>
<dbReference type="GO" id="GO:0016891">
    <property type="term" value="F:RNA endonuclease activity producing 5'-phosphomonoesters, hydrolytic mechanism"/>
    <property type="evidence" value="ECO:0007669"/>
    <property type="project" value="TreeGrafter"/>
</dbReference>
<dbReference type="Proteomes" id="UP000228934">
    <property type="component" value="Unassembled WGS sequence"/>
</dbReference>
<dbReference type="GO" id="GO:0005730">
    <property type="term" value="C:nucleolus"/>
    <property type="evidence" value="ECO:0007669"/>
    <property type="project" value="TreeGrafter"/>
</dbReference>
<evidence type="ECO:0000313" key="6">
    <source>
        <dbReference type="EMBL" id="PIO28755.1"/>
    </source>
</evidence>
<dbReference type="PANTHER" id="PTHR28511:SF1">
    <property type="entry name" value="ENDONUCLEASE V"/>
    <property type="match status" value="1"/>
</dbReference>
<dbReference type="InterPro" id="IPR007581">
    <property type="entry name" value="Endonuclease-V"/>
</dbReference>
<dbReference type="GO" id="GO:0003727">
    <property type="term" value="F:single-stranded RNA binding"/>
    <property type="evidence" value="ECO:0007669"/>
    <property type="project" value="TreeGrafter"/>
</dbReference>
<evidence type="ECO:0000256" key="1">
    <source>
        <dbReference type="ARBA" id="ARBA00004496"/>
    </source>
</evidence>
<evidence type="ECO:0000313" key="7">
    <source>
        <dbReference type="Proteomes" id="UP000228934"/>
    </source>
</evidence>
<protein>
    <recommendedName>
        <fullName evidence="8">Endonuclease V</fullName>
    </recommendedName>
</protein>
<sequence length="169" mass="19390">MLSPVRLYDIQGACNRRYTQQMWGRLQKLRRESQPLMMSEKKMVMWDLGCGSRAVMIAAEQRWIHWASQSDDSTQKLVLDYIPALKSCKKSSKPIYVSVGHKISLETAVNVVRSCCKYRVPEPTRQNDAASAPEELSLLTYAPENFALRSRIKAKQKPRNLKIVSVSWT</sequence>
<evidence type="ECO:0000256" key="2">
    <source>
        <dbReference type="ARBA" id="ARBA00022490"/>
    </source>
</evidence>
<keyword evidence="4" id="KW-0255">Endonuclease</keyword>
<dbReference type="OrthoDB" id="20018at2759"/>
<dbReference type="AlphaFoldDB" id="A0A2G9RLW9"/>
<keyword evidence="2" id="KW-0963">Cytoplasm</keyword>
<dbReference type="Pfam" id="PF04493">
    <property type="entry name" value="Endonuclease_5"/>
    <property type="match status" value="1"/>
</dbReference>
<reference evidence="7" key="1">
    <citation type="journal article" date="2017" name="Nat. Commun.">
        <title>The North American bullfrog draft genome provides insight into hormonal regulation of long noncoding RNA.</title>
        <authorList>
            <person name="Hammond S.A."/>
            <person name="Warren R.L."/>
            <person name="Vandervalk B.P."/>
            <person name="Kucuk E."/>
            <person name="Khan H."/>
            <person name="Gibb E.A."/>
            <person name="Pandoh P."/>
            <person name="Kirk H."/>
            <person name="Zhao Y."/>
            <person name="Jones M."/>
            <person name="Mungall A.J."/>
            <person name="Coope R."/>
            <person name="Pleasance S."/>
            <person name="Moore R.A."/>
            <person name="Holt R.A."/>
            <person name="Round J.M."/>
            <person name="Ohora S."/>
            <person name="Walle B.V."/>
            <person name="Veldhoen N."/>
            <person name="Helbing C.C."/>
            <person name="Birol I."/>
        </authorList>
    </citation>
    <scope>NUCLEOTIDE SEQUENCE [LARGE SCALE GENOMIC DNA]</scope>
</reference>
<keyword evidence="5" id="KW-0378">Hydrolase</keyword>